<feature type="transmembrane region" description="Helical" evidence="8">
    <location>
        <begin position="164"/>
        <end position="184"/>
    </location>
</feature>
<dbReference type="InterPro" id="IPR003445">
    <property type="entry name" value="Cat_transpt"/>
</dbReference>
<evidence type="ECO:0000313" key="10">
    <source>
        <dbReference type="Proteomes" id="UP001500752"/>
    </source>
</evidence>
<evidence type="ECO:0000256" key="3">
    <source>
        <dbReference type="ARBA" id="ARBA00022475"/>
    </source>
</evidence>
<dbReference type="PANTHER" id="PTHR32024:SF1">
    <property type="entry name" value="KTR SYSTEM POTASSIUM UPTAKE PROTEIN B"/>
    <property type="match status" value="1"/>
</dbReference>
<evidence type="ECO:0000313" key="9">
    <source>
        <dbReference type="EMBL" id="GAA3686106.1"/>
    </source>
</evidence>
<keyword evidence="3" id="KW-1003">Cell membrane</keyword>
<feature type="transmembrane region" description="Helical" evidence="8">
    <location>
        <begin position="82"/>
        <end position="101"/>
    </location>
</feature>
<keyword evidence="4 8" id="KW-0812">Transmembrane</keyword>
<name>A0ABP7CB79_9MICC</name>
<dbReference type="Pfam" id="PF02386">
    <property type="entry name" value="TrkH"/>
    <property type="match status" value="1"/>
</dbReference>
<keyword evidence="10" id="KW-1185">Reference proteome</keyword>
<accession>A0ABP7CB79</accession>
<keyword evidence="5 8" id="KW-1133">Transmembrane helix</keyword>
<sequence length="486" mass="51131">MLIRARWARRTRTARARLRAGFHRLLPASSGPAGRFLTRTGRALRPATPAQAIVTGFLGAIGLGTAVLMLPASRQGPGGAPFLDALFTATSAVCVTGLITVDTPTYWTTFGQVVILVLIQLGGFGVMSFGALLGVLLAGKLGLRSRLLAAAETKNAGLGDVRSVLVGVLKVSLAVEVVLAAVLATRFMAGYGYPPGRAAWEGVFHSVSSFNNAGFALYTDNLMGFVGDPWICLPIAAAVIIGGLGFPVLFELRRRYRTPNRWSMNTKLVLSGSAVLLAGGTAFITAVEWANQATLGPLAPQQKVLAGFFQSVVTRTAGFNSVDIGQMHPVSWLGMDILMFIGGGPAGTAGGLKITTFAVLFFILYTELRGGTAVNVFGKRLSRAVHREAITVVLLGIALVVGSTVFLMLICDFGQERLLFEVVSAFATVGMSTGITAGLPPAGQVVLILLMFVGRLGPVTLGTALALRADTRAPLYEYPKERPLIG</sequence>
<feature type="transmembrane region" description="Helical" evidence="8">
    <location>
        <begin position="418"/>
        <end position="439"/>
    </location>
</feature>
<keyword evidence="6" id="KW-0406">Ion transport</keyword>
<feature type="transmembrane region" description="Helical" evidence="8">
    <location>
        <begin position="445"/>
        <end position="467"/>
    </location>
</feature>
<organism evidence="9 10">
    <name type="scientific">Arthrobacter ginkgonis</name>
    <dbReference type="NCBI Taxonomy" id="1630594"/>
    <lineage>
        <taxon>Bacteria</taxon>
        <taxon>Bacillati</taxon>
        <taxon>Actinomycetota</taxon>
        <taxon>Actinomycetes</taxon>
        <taxon>Micrococcales</taxon>
        <taxon>Micrococcaceae</taxon>
        <taxon>Arthrobacter</taxon>
    </lineage>
</organism>
<evidence type="ECO:0000256" key="4">
    <source>
        <dbReference type="ARBA" id="ARBA00022692"/>
    </source>
</evidence>
<feature type="transmembrane region" description="Helical" evidence="8">
    <location>
        <begin position="389"/>
        <end position="411"/>
    </location>
</feature>
<comment type="caution">
    <text evidence="9">The sequence shown here is derived from an EMBL/GenBank/DDBJ whole genome shotgun (WGS) entry which is preliminary data.</text>
</comment>
<evidence type="ECO:0000256" key="1">
    <source>
        <dbReference type="ARBA" id="ARBA00004651"/>
    </source>
</evidence>
<feature type="transmembrane region" description="Helical" evidence="8">
    <location>
        <begin position="50"/>
        <end position="70"/>
    </location>
</feature>
<gene>
    <name evidence="9" type="ORF">GCM10023081_24360</name>
</gene>
<keyword evidence="2" id="KW-0813">Transport</keyword>
<evidence type="ECO:0000256" key="6">
    <source>
        <dbReference type="ARBA" id="ARBA00023065"/>
    </source>
</evidence>
<dbReference type="EMBL" id="BAABEO010000017">
    <property type="protein sequence ID" value="GAA3686106.1"/>
    <property type="molecule type" value="Genomic_DNA"/>
</dbReference>
<dbReference type="PANTHER" id="PTHR32024">
    <property type="entry name" value="TRK SYSTEM POTASSIUM UPTAKE PROTEIN TRKG-RELATED"/>
    <property type="match status" value="1"/>
</dbReference>
<dbReference type="RefSeq" id="WP_345151091.1">
    <property type="nucleotide sequence ID" value="NZ_BAABEO010000017.1"/>
</dbReference>
<feature type="transmembrane region" description="Helical" evidence="8">
    <location>
        <begin position="230"/>
        <end position="252"/>
    </location>
</feature>
<reference evidence="10" key="1">
    <citation type="journal article" date="2019" name="Int. J. Syst. Evol. Microbiol.">
        <title>The Global Catalogue of Microorganisms (GCM) 10K type strain sequencing project: providing services to taxonomists for standard genome sequencing and annotation.</title>
        <authorList>
            <consortium name="The Broad Institute Genomics Platform"/>
            <consortium name="The Broad Institute Genome Sequencing Center for Infectious Disease"/>
            <person name="Wu L."/>
            <person name="Ma J."/>
        </authorList>
    </citation>
    <scope>NUCLEOTIDE SEQUENCE [LARGE SCALE GENOMIC DNA]</scope>
    <source>
        <strain evidence="10">JCM 30742</strain>
    </source>
</reference>
<feature type="transmembrane region" description="Helical" evidence="8">
    <location>
        <begin position="113"/>
        <end position="138"/>
    </location>
</feature>
<dbReference type="Proteomes" id="UP001500752">
    <property type="component" value="Unassembled WGS sequence"/>
</dbReference>
<comment type="subcellular location">
    <subcellularLocation>
        <location evidence="1">Cell membrane</location>
        <topology evidence="1">Multi-pass membrane protein</topology>
    </subcellularLocation>
</comment>
<evidence type="ECO:0000256" key="5">
    <source>
        <dbReference type="ARBA" id="ARBA00022989"/>
    </source>
</evidence>
<evidence type="ECO:0000256" key="2">
    <source>
        <dbReference type="ARBA" id="ARBA00022448"/>
    </source>
</evidence>
<evidence type="ECO:0000256" key="7">
    <source>
        <dbReference type="ARBA" id="ARBA00023136"/>
    </source>
</evidence>
<proteinExistence type="predicted"/>
<keyword evidence="7 8" id="KW-0472">Membrane</keyword>
<feature type="transmembrane region" description="Helical" evidence="8">
    <location>
        <begin position="21"/>
        <end position="38"/>
    </location>
</feature>
<protein>
    <submittedName>
        <fullName evidence="9">Potassium transporter TrkG</fullName>
    </submittedName>
</protein>
<feature type="transmembrane region" description="Helical" evidence="8">
    <location>
        <begin position="337"/>
        <end position="365"/>
    </location>
</feature>
<evidence type="ECO:0000256" key="8">
    <source>
        <dbReference type="SAM" id="Phobius"/>
    </source>
</evidence>